<dbReference type="Proteomes" id="UP000326865">
    <property type="component" value="Unassembled WGS sequence"/>
</dbReference>
<dbReference type="Pfam" id="PF08241">
    <property type="entry name" value="Methyltransf_11"/>
    <property type="match status" value="1"/>
</dbReference>
<dbReference type="OrthoDB" id="302307at2157"/>
<dbReference type="GO" id="GO:0032259">
    <property type="term" value="P:methylation"/>
    <property type="evidence" value="ECO:0007669"/>
    <property type="project" value="UniProtKB-KW"/>
</dbReference>
<dbReference type="PANTHER" id="PTHR43591">
    <property type="entry name" value="METHYLTRANSFERASE"/>
    <property type="match status" value="1"/>
</dbReference>
<reference evidence="5 6" key="1">
    <citation type="submission" date="2019-10" db="EMBL/GenBank/DDBJ databases">
        <title>Unraveling microbial dark matter from salterns through culturing: the case of the genus Halosegnis.</title>
        <authorList>
            <person name="Duran-Viseras A."/>
            <person name="Andrei A.-S."/>
            <person name="Vera-Gargallo B."/>
            <person name="Ghai R."/>
            <person name="Sanchez-Porro C."/>
            <person name="Ventosa A."/>
        </authorList>
    </citation>
    <scope>NUCLEOTIDE SEQUENCE [LARGE SCALE GENOMIC DNA]</scope>
    <source>
        <strain evidence="3 6">F17-44</strain>
        <strain evidence="2 7">F18-79</strain>
        <strain evidence="4 5">F19-13</strain>
    </source>
</reference>
<evidence type="ECO:0000259" key="1">
    <source>
        <dbReference type="Pfam" id="PF08241"/>
    </source>
</evidence>
<dbReference type="AlphaFoldDB" id="A0A5N5UJJ4"/>
<dbReference type="InterPro" id="IPR013216">
    <property type="entry name" value="Methyltransf_11"/>
</dbReference>
<keyword evidence="4" id="KW-0489">Methyltransferase</keyword>
<dbReference type="Gene3D" id="3.40.50.150">
    <property type="entry name" value="Vaccinia Virus protein VP39"/>
    <property type="match status" value="1"/>
</dbReference>
<dbReference type="SUPFAM" id="SSF53335">
    <property type="entry name" value="S-adenosyl-L-methionine-dependent methyltransferases"/>
    <property type="match status" value="1"/>
</dbReference>
<dbReference type="CDD" id="cd02440">
    <property type="entry name" value="AdoMet_MTases"/>
    <property type="match status" value="1"/>
</dbReference>
<feature type="domain" description="Methyltransferase type 11" evidence="1">
    <location>
        <begin position="43"/>
        <end position="134"/>
    </location>
</feature>
<accession>A0A5N5UJJ4</accession>
<dbReference type="Proteomes" id="UP000326302">
    <property type="component" value="Unassembled WGS sequence"/>
</dbReference>
<gene>
    <name evidence="2" type="ORF">DM867_08355</name>
    <name evidence="3" type="ORF">DMP03_10010</name>
    <name evidence="4" type="ORF">DP108_07250</name>
</gene>
<sequence>MGHHTFDAERAATLEDAGRRYRYVSREELLWALALDGTETVADLGSGTGFYTDDVAARAGHVYGVDIQPAMHDYYREKSLPDNVELVESDVATLPFADDALDAAVSTMTYHEFASDDALAELARTIRPGGRLVVADWSAGGEGEAGPPLTERYDLDTVTRALAGAGFEMELATDRPETLFVAAVRDE</sequence>
<dbReference type="GO" id="GO:0008757">
    <property type="term" value="F:S-adenosylmethionine-dependent methyltransferase activity"/>
    <property type="evidence" value="ECO:0007669"/>
    <property type="project" value="InterPro"/>
</dbReference>
<dbReference type="RefSeq" id="WP_152120544.1">
    <property type="nucleotide sequence ID" value="NZ_QJOW01000004.1"/>
</dbReference>
<evidence type="ECO:0000313" key="2">
    <source>
        <dbReference type="EMBL" id="KAB7513811.1"/>
    </source>
</evidence>
<keyword evidence="4" id="KW-0808">Transferase</keyword>
<evidence type="ECO:0000313" key="4">
    <source>
        <dbReference type="EMBL" id="KAB7518937.1"/>
    </source>
</evidence>
<dbReference type="EMBL" id="QMDY01000003">
    <property type="protein sequence ID" value="KAB7518937.1"/>
    <property type="molecule type" value="Genomic_DNA"/>
</dbReference>
<evidence type="ECO:0000313" key="7">
    <source>
        <dbReference type="Proteomes" id="UP000326865"/>
    </source>
</evidence>
<dbReference type="InterPro" id="IPR029063">
    <property type="entry name" value="SAM-dependent_MTases_sf"/>
</dbReference>
<evidence type="ECO:0000313" key="5">
    <source>
        <dbReference type="Proteomes" id="UP000326207"/>
    </source>
</evidence>
<accession>A0A5N5U7G5</accession>
<protein>
    <submittedName>
        <fullName evidence="4">Methyltransferase domain-containing protein</fullName>
    </submittedName>
</protein>
<dbReference type="EMBL" id="QJOW01000004">
    <property type="protein sequence ID" value="KAB7514213.1"/>
    <property type="molecule type" value="Genomic_DNA"/>
</dbReference>
<organism evidence="4 5">
    <name type="scientific">Halosegnis rubeus</name>
    <dbReference type="NCBI Taxonomy" id="2212850"/>
    <lineage>
        <taxon>Archaea</taxon>
        <taxon>Methanobacteriati</taxon>
        <taxon>Methanobacteriota</taxon>
        <taxon>Stenosarchaea group</taxon>
        <taxon>Halobacteria</taxon>
        <taxon>Halobacteriales</taxon>
        <taxon>Natronomonadaceae</taxon>
        <taxon>Halosegnis</taxon>
    </lineage>
</organism>
<keyword evidence="7" id="KW-1185">Reference proteome</keyword>
<comment type="caution">
    <text evidence="4">The sequence shown here is derived from an EMBL/GenBank/DDBJ whole genome shotgun (WGS) entry which is preliminary data.</text>
</comment>
<accession>A0A5N5U6M0</accession>
<dbReference type="EMBL" id="QKKZ01000003">
    <property type="protein sequence ID" value="KAB7513811.1"/>
    <property type="molecule type" value="Genomic_DNA"/>
</dbReference>
<dbReference type="Proteomes" id="UP000326207">
    <property type="component" value="Unassembled WGS sequence"/>
</dbReference>
<evidence type="ECO:0000313" key="6">
    <source>
        <dbReference type="Proteomes" id="UP000326302"/>
    </source>
</evidence>
<name>A0A5N5UJJ4_9EURY</name>
<proteinExistence type="predicted"/>
<evidence type="ECO:0000313" key="3">
    <source>
        <dbReference type="EMBL" id="KAB7514213.1"/>
    </source>
</evidence>